<reference evidence="1 2" key="1">
    <citation type="submission" date="2019-08" db="EMBL/GenBank/DDBJ databases">
        <title>In-depth cultivation of the pig gut microbiome towards novel bacterial diversity and tailored functional studies.</title>
        <authorList>
            <person name="Wylensek D."/>
            <person name="Hitch T.C.A."/>
            <person name="Clavel T."/>
        </authorList>
    </citation>
    <scope>NUCLEOTIDE SEQUENCE [LARGE SCALE GENOMIC DNA]</scope>
    <source>
        <strain evidence="1 2">WCA-389-WT-23B</strain>
    </source>
</reference>
<keyword evidence="2" id="KW-1185">Reference proteome</keyword>
<evidence type="ECO:0000313" key="1">
    <source>
        <dbReference type="EMBL" id="MSS87658.1"/>
    </source>
</evidence>
<dbReference type="InterPro" id="IPR038690">
    <property type="entry name" value="NusG_2_sf"/>
</dbReference>
<protein>
    <submittedName>
        <fullName evidence="1">NusG domain II-containing protein</fullName>
    </submittedName>
</protein>
<dbReference type="Proteomes" id="UP000436047">
    <property type="component" value="Unassembled WGS sequence"/>
</dbReference>
<dbReference type="EMBL" id="VUMI01000005">
    <property type="protein sequence ID" value="MSS87658.1"/>
    <property type="molecule type" value="Genomic_DNA"/>
</dbReference>
<dbReference type="Gene3D" id="2.60.320.10">
    <property type="entry name" value="N-utilization substance G protein NusG, insert domain"/>
    <property type="match status" value="1"/>
</dbReference>
<sequence>MKHMFEHAIMTKADFLLTAAILVLAGVLLVRHFTAGPGDGWVVVSRDGVVEERLPLSEDTRLLLQDASGNENLLVIEGGSVRLEDADCPDRLCVRQGAISRSGESIICLPHKLVITIEGRAETDSSAPDAMLD</sequence>
<evidence type="ECO:0000313" key="2">
    <source>
        <dbReference type="Proteomes" id="UP000436047"/>
    </source>
</evidence>
<dbReference type="AlphaFoldDB" id="A0A6N7WDV9"/>
<gene>
    <name evidence="1" type="ORF">FYJ45_04710</name>
</gene>
<organism evidence="1 2">
    <name type="scientific">Eisenbergiella porci</name>
    <dbReference type="NCBI Taxonomy" id="2652274"/>
    <lineage>
        <taxon>Bacteria</taxon>
        <taxon>Bacillati</taxon>
        <taxon>Bacillota</taxon>
        <taxon>Clostridia</taxon>
        <taxon>Lachnospirales</taxon>
        <taxon>Lachnospiraceae</taxon>
        <taxon>Eisenbergiella</taxon>
    </lineage>
</organism>
<proteinExistence type="predicted"/>
<name>A0A6N7WDV9_9FIRM</name>
<dbReference type="CDD" id="cd09911">
    <property type="entry name" value="Lin0431_like"/>
    <property type="match status" value="1"/>
</dbReference>
<dbReference type="Pfam" id="PF07009">
    <property type="entry name" value="NusG_II"/>
    <property type="match status" value="1"/>
</dbReference>
<accession>A0A6N7WDV9</accession>
<comment type="caution">
    <text evidence="1">The sequence shown here is derived from an EMBL/GenBank/DDBJ whole genome shotgun (WGS) entry which is preliminary data.</text>
</comment>